<proteinExistence type="predicted"/>
<protein>
    <submittedName>
        <fullName evidence="1">Uncharacterized protein</fullName>
    </submittedName>
</protein>
<dbReference type="Proteomes" id="UP000823660">
    <property type="component" value="Unassembled WGS sequence"/>
</dbReference>
<dbReference type="EMBL" id="JADIMH010000041">
    <property type="protein sequence ID" value="MBO8467525.1"/>
    <property type="molecule type" value="Genomic_DNA"/>
</dbReference>
<organism evidence="1 2">
    <name type="scientific">Candidatus Cryptobacteroides faecipullorum</name>
    <dbReference type="NCBI Taxonomy" id="2840764"/>
    <lineage>
        <taxon>Bacteria</taxon>
        <taxon>Pseudomonadati</taxon>
        <taxon>Bacteroidota</taxon>
        <taxon>Bacteroidia</taxon>
        <taxon>Bacteroidales</taxon>
        <taxon>Candidatus Cryptobacteroides</taxon>
    </lineage>
</organism>
<reference evidence="1" key="1">
    <citation type="submission" date="2020-10" db="EMBL/GenBank/DDBJ databases">
        <authorList>
            <person name="Gilroy R."/>
        </authorList>
    </citation>
    <scope>NUCLEOTIDE SEQUENCE</scope>
    <source>
        <strain evidence="1">B1-15692</strain>
    </source>
</reference>
<reference evidence="1" key="2">
    <citation type="journal article" date="2021" name="PeerJ">
        <title>Extensive microbial diversity within the chicken gut microbiome revealed by metagenomics and culture.</title>
        <authorList>
            <person name="Gilroy R."/>
            <person name="Ravi A."/>
            <person name="Getino M."/>
            <person name="Pursley I."/>
            <person name="Horton D.L."/>
            <person name="Alikhan N.F."/>
            <person name="Baker D."/>
            <person name="Gharbi K."/>
            <person name="Hall N."/>
            <person name="Watson M."/>
            <person name="Adriaenssens E.M."/>
            <person name="Foster-Nyarko E."/>
            <person name="Jarju S."/>
            <person name="Secka A."/>
            <person name="Antonio M."/>
            <person name="Oren A."/>
            <person name="Chaudhuri R.R."/>
            <person name="La Ragione R."/>
            <person name="Hildebrand F."/>
            <person name="Pallen M.J."/>
        </authorList>
    </citation>
    <scope>NUCLEOTIDE SEQUENCE</scope>
    <source>
        <strain evidence="1">B1-15692</strain>
    </source>
</reference>
<evidence type="ECO:0000313" key="2">
    <source>
        <dbReference type="Proteomes" id="UP000823660"/>
    </source>
</evidence>
<gene>
    <name evidence="1" type="ORF">IAB99_07155</name>
</gene>
<evidence type="ECO:0000313" key="1">
    <source>
        <dbReference type="EMBL" id="MBO8467525.1"/>
    </source>
</evidence>
<sequence>MYVSSLGALYRAMHDRLKRPGVKIGSGAGYPRVEIHSFSEGNPLDKGRLTRQVTCIVESMSTRSLGDAVGMNDENISRLLDGTLSVQGFSVNGIMTTSLTDMTESADTQEIIYRLLQGLTITLTQE</sequence>
<comment type="caution">
    <text evidence="1">The sequence shown here is derived from an EMBL/GenBank/DDBJ whole genome shotgun (WGS) entry which is preliminary data.</text>
</comment>
<name>A0A9D9NBY4_9BACT</name>
<accession>A0A9D9NBY4</accession>
<dbReference type="AlphaFoldDB" id="A0A9D9NBY4"/>